<evidence type="ECO:0000256" key="2">
    <source>
        <dbReference type="ARBA" id="ARBA00022556"/>
    </source>
</evidence>
<proteinExistence type="inferred from homology"/>
<dbReference type="EMBL" id="JAYGII010000001">
    <property type="protein sequence ID" value="MEA5444397.1"/>
    <property type="molecule type" value="Genomic_DNA"/>
</dbReference>
<protein>
    <recommendedName>
        <fullName evidence="7">UDP-3-O-acylglucosamine N-acyltransferase</fullName>
        <ecNumber evidence="7">2.3.1.191</ecNumber>
    </recommendedName>
</protein>
<evidence type="ECO:0000256" key="6">
    <source>
        <dbReference type="ARBA" id="ARBA00023315"/>
    </source>
</evidence>
<dbReference type="NCBIfam" id="TIGR01853">
    <property type="entry name" value="lipid_A_lpxD"/>
    <property type="match status" value="1"/>
</dbReference>
<comment type="catalytic activity">
    <reaction evidence="7">
        <text>a UDP-3-O-[(3R)-3-hydroxyacyl]-alpha-D-glucosamine + a (3R)-hydroxyacyl-[ACP] = a UDP-2-N,3-O-bis[(3R)-3-hydroxyacyl]-alpha-D-glucosamine + holo-[ACP] + H(+)</text>
        <dbReference type="Rhea" id="RHEA:53836"/>
        <dbReference type="Rhea" id="RHEA-COMP:9685"/>
        <dbReference type="Rhea" id="RHEA-COMP:9945"/>
        <dbReference type="ChEBI" id="CHEBI:15378"/>
        <dbReference type="ChEBI" id="CHEBI:64479"/>
        <dbReference type="ChEBI" id="CHEBI:78827"/>
        <dbReference type="ChEBI" id="CHEBI:137740"/>
        <dbReference type="ChEBI" id="CHEBI:137748"/>
        <dbReference type="EC" id="2.3.1.191"/>
    </reaction>
</comment>
<keyword evidence="1 7" id="KW-0444">Lipid biosynthesis</keyword>
<dbReference type="Gene3D" id="3.40.1390.10">
    <property type="entry name" value="MurE/MurF, N-terminal domain"/>
    <property type="match status" value="1"/>
</dbReference>
<accession>A0AAP6JDG6</accession>
<name>A0AAP6JDG6_9GAMM</name>
<comment type="similarity">
    <text evidence="7">Belongs to the transferase hexapeptide repeat family. LpxD subfamily.</text>
</comment>
<feature type="active site" description="Proton acceptor" evidence="7">
    <location>
        <position position="236"/>
    </location>
</feature>
<dbReference type="RefSeq" id="WP_346049534.1">
    <property type="nucleotide sequence ID" value="NZ_JAYGII010000001.1"/>
</dbReference>
<dbReference type="EC" id="2.3.1.191" evidence="7"/>
<keyword evidence="3 7" id="KW-0808">Transferase</keyword>
<dbReference type="Proteomes" id="UP001302316">
    <property type="component" value="Unassembled WGS sequence"/>
</dbReference>
<evidence type="ECO:0000256" key="7">
    <source>
        <dbReference type="HAMAP-Rule" id="MF_00523"/>
    </source>
</evidence>
<dbReference type="NCBIfam" id="NF002060">
    <property type="entry name" value="PRK00892.1"/>
    <property type="match status" value="1"/>
</dbReference>
<dbReference type="PROSITE" id="PS00101">
    <property type="entry name" value="HEXAPEP_TRANSFERASES"/>
    <property type="match status" value="1"/>
</dbReference>
<dbReference type="Pfam" id="PF00132">
    <property type="entry name" value="Hexapep"/>
    <property type="match status" value="3"/>
</dbReference>
<dbReference type="InterPro" id="IPR020573">
    <property type="entry name" value="UDP_GlcNAc_AcTrfase_non-rep"/>
</dbReference>
<keyword evidence="6 7" id="KW-0012">Acyltransferase</keyword>
<organism evidence="9 10">
    <name type="scientific">Natronospira elongata</name>
    <dbReference type="NCBI Taxonomy" id="3110268"/>
    <lineage>
        <taxon>Bacteria</taxon>
        <taxon>Pseudomonadati</taxon>
        <taxon>Pseudomonadota</taxon>
        <taxon>Gammaproteobacteria</taxon>
        <taxon>Natronospirales</taxon>
        <taxon>Natronospiraceae</taxon>
        <taxon>Natronospira</taxon>
    </lineage>
</organism>
<dbReference type="HAMAP" id="MF_00523">
    <property type="entry name" value="LpxD"/>
    <property type="match status" value="1"/>
</dbReference>
<dbReference type="InterPro" id="IPR007691">
    <property type="entry name" value="LpxD"/>
</dbReference>
<evidence type="ECO:0000313" key="9">
    <source>
        <dbReference type="EMBL" id="MEA5444397.1"/>
    </source>
</evidence>
<evidence type="ECO:0000256" key="5">
    <source>
        <dbReference type="ARBA" id="ARBA00023098"/>
    </source>
</evidence>
<dbReference type="AlphaFoldDB" id="A0AAP6JDG6"/>
<dbReference type="Pfam" id="PF04613">
    <property type="entry name" value="LpxD"/>
    <property type="match status" value="1"/>
</dbReference>
<evidence type="ECO:0000256" key="4">
    <source>
        <dbReference type="ARBA" id="ARBA00022737"/>
    </source>
</evidence>
<dbReference type="Gene3D" id="1.20.5.170">
    <property type="match status" value="1"/>
</dbReference>
<comment type="function">
    <text evidence="7">Catalyzes the N-acylation of UDP-3-O-acylglucosamine using 3-hydroxyacyl-ACP as the acyl donor. Is involved in the biosynthesis of lipid A, a phosphorylated glycolipid that anchors the lipopolysaccharide to the outer membrane of the cell.</text>
</comment>
<dbReference type="GO" id="GO:0103118">
    <property type="term" value="F:UDP-3-O-[(3R)-3-hydroxyacyl]-glucosamine N-acyltransferase activity"/>
    <property type="evidence" value="ECO:0007669"/>
    <property type="project" value="UniProtKB-EC"/>
</dbReference>
<gene>
    <name evidence="7 9" type="primary">lpxD</name>
    <name evidence="9" type="ORF">VCB98_01010</name>
</gene>
<dbReference type="Gene3D" id="2.160.10.10">
    <property type="entry name" value="Hexapeptide repeat proteins"/>
    <property type="match status" value="1"/>
</dbReference>
<dbReference type="SUPFAM" id="SSF51161">
    <property type="entry name" value="Trimeric LpxA-like enzymes"/>
    <property type="match status" value="1"/>
</dbReference>
<comment type="pathway">
    <text evidence="7">Bacterial outer membrane biogenesis; LPS lipid A biosynthesis.</text>
</comment>
<keyword evidence="5 7" id="KW-0443">Lipid metabolism</keyword>
<feature type="domain" description="UDP-3-O-[3-hydroxymyristoyl] glucosamine N-acyltransferase non-repeat region" evidence="8">
    <location>
        <begin position="20"/>
        <end position="86"/>
    </location>
</feature>
<keyword evidence="10" id="KW-1185">Reference proteome</keyword>
<evidence type="ECO:0000256" key="1">
    <source>
        <dbReference type="ARBA" id="ARBA00022516"/>
    </source>
</evidence>
<dbReference type="InterPro" id="IPR001451">
    <property type="entry name" value="Hexapep"/>
</dbReference>
<dbReference type="InterPro" id="IPR018357">
    <property type="entry name" value="Hexapep_transf_CS"/>
</dbReference>
<evidence type="ECO:0000259" key="8">
    <source>
        <dbReference type="Pfam" id="PF04613"/>
    </source>
</evidence>
<dbReference type="PANTHER" id="PTHR43378">
    <property type="entry name" value="UDP-3-O-ACYLGLUCOSAMINE N-ACYLTRANSFERASE"/>
    <property type="match status" value="1"/>
</dbReference>
<evidence type="ECO:0000256" key="3">
    <source>
        <dbReference type="ARBA" id="ARBA00022679"/>
    </source>
</evidence>
<comment type="subunit">
    <text evidence="7">Homotrimer.</text>
</comment>
<evidence type="ECO:0000313" key="10">
    <source>
        <dbReference type="Proteomes" id="UP001302316"/>
    </source>
</evidence>
<dbReference type="CDD" id="cd03352">
    <property type="entry name" value="LbH_LpxD"/>
    <property type="match status" value="1"/>
</dbReference>
<dbReference type="InterPro" id="IPR011004">
    <property type="entry name" value="Trimer_LpxA-like_sf"/>
</dbReference>
<keyword evidence="4 7" id="KW-0677">Repeat</keyword>
<dbReference type="PANTHER" id="PTHR43378:SF2">
    <property type="entry name" value="UDP-3-O-ACYLGLUCOSAMINE N-ACYLTRANSFERASE 1, MITOCHONDRIAL-RELATED"/>
    <property type="match status" value="1"/>
</dbReference>
<keyword evidence="2 7" id="KW-0441">Lipid A biosynthesis</keyword>
<dbReference type="GO" id="GO:0016410">
    <property type="term" value="F:N-acyltransferase activity"/>
    <property type="evidence" value="ECO:0007669"/>
    <property type="project" value="InterPro"/>
</dbReference>
<comment type="caution">
    <text evidence="9">The sequence shown here is derived from an EMBL/GenBank/DDBJ whole genome shotgun (WGS) entry which is preliminary data.</text>
</comment>
<sequence>MTLGELAEALGLQLEGDPARRIESVATIQSAGPGELCFLANDRYRQHLRSTRAGAVILHARDAADCPVAALLSDNPYADYARAAALLHPAGKAEAGISSSASVDPGATLGEGVHVGAGAVVGAGVELADGVEIGPGCVVAGPSRIGAGSRLRPRVVIEPGVTIGRDCLIHAGVVIGADGFGFAPDGDDWVKVPQLGGVRIGDRVELGAATTVDRGAIEDTVIGDGVKLDNQVQVAHNVQIGANTVIAGCTAIAGSSKIGRSCMIAGGVGIAGHLTITDGAVVTAMTLVSRDIREPGIYSGSLPMDDGASWRKNSARFRKLDDLARRVARLERELKDKGEKS</sequence>
<dbReference type="GO" id="GO:0016020">
    <property type="term" value="C:membrane"/>
    <property type="evidence" value="ECO:0007669"/>
    <property type="project" value="GOC"/>
</dbReference>
<dbReference type="GO" id="GO:0009245">
    <property type="term" value="P:lipid A biosynthetic process"/>
    <property type="evidence" value="ECO:0007669"/>
    <property type="project" value="UniProtKB-UniRule"/>
</dbReference>
<reference evidence="9 10" key="1">
    <citation type="submission" date="2023-12" db="EMBL/GenBank/DDBJ databases">
        <title>Whole-genome sequencing of halo(alkali)philic microorganisms from hypersaline lakes.</title>
        <authorList>
            <person name="Sorokin D.Y."/>
            <person name="Merkel A.Y."/>
            <person name="Messina E."/>
            <person name="Yakimov M."/>
        </authorList>
    </citation>
    <scope>NUCLEOTIDE SEQUENCE [LARGE SCALE GENOMIC DNA]</scope>
    <source>
        <strain evidence="9 10">AB-CW1</strain>
    </source>
</reference>